<dbReference type="PANTHER" id="PTHR38435:SF2">
    <property type="entry name" value="DUF871 DOMAIN-CONTAINING PROTEIN"/>
    <property type="match status" value="1"/>
</dbReference>
<dbReference type="PANTHER" id="PTHR38435">
    <property type="match status" value="1"/>
</dbReference>
<feature type="non-terminal residue" evidence="2">
    <location>
        <position position="85"/>
    </location>
</feature>
<reference evidence="2 3" key="1">
    <citation type="submission" date="2023-10" db="EMBL/GenBank/DDBJ databases">
        <title>Screening of Alkalihalobacillus lindianensis BZ-TG-R113 and Its Alleviation of Salt Stress on Rapeseed Growth.</title>
        <authorList>
            <person name="Zhao B."/>
            <person name="Guo T."/>
        </authorList>
    </citation>
    <scope>NUCLEOTIDE SEQUENCE [LARGE SCALE GENOMIC DNA]</scope>
    <source>
        <strain evidence="2 3">BZ-TG-R113</strain>
    </source>
</reference>
<dbReference type="InterPro" id="IPR017853">
    <property type="entry name" value="GH"/>
</dbReference>
<dbReference type="InterPro" id="IPR008589">
    <property type="entry name" value="MupG"/>
</dbReference>
<dbReference type="Gene3D" id="3.20.20.70">
    <property type="entry name" value="Aldolase class I"/>
    <property type="match status" value="1"/>
</dbReference>
<sequence length="85" mass="9624">YTYEQADELTDWGISGLRIDYGIDGETIVSLSRKMKVVLNASTMTKKGIKDLIKGGLVTQNVEAWHNYYPRPETGLDKEAFIQKN</sequence>
<dbReference type="Pfam" id="PF19200">
    <property type="entry name" value="MupG_N"/>
    <property type="match status" value="1"/>
</dbReference>
<proteinExistence type="predicted"/>
<feature type="domain" description="6-phospho-N-acetylmuramidase N-terminal" evidence="1">
    <location>
        <begin position="2"/>
        <end position="85"/>
    </location>
</feature>
<protein>
    <submittedName>
        <fullName evidence="2">MupG family TIM beta-alpha barrel fold protein</fullName>
    </submittedName>
</protein>
<name>A0ABU3XIV3_9BACI</name>
<accession>A0ABU3XIV3</accession>
<dbReference type="EMBL" id="JAWJBA010000617">
    <property type="protein sequence ID" value="MDV2687344.1"/>
    <property type="molecule type" value="Genomic_DNA"/>
</dbReference>
<dbReference type="RefSeq" id="WP_317124290.1">
    <property type="nucleotide sequence ID" value="NZ_JAWJBA010000617.1"/>
</dbReference>
<evidence type="ECO:0000313" key="2">
    <source>
        <dbReference type="EMBL" id="MDV2687344.1"/>
    </source>
</evidence>
<evidence type="ECO:0000313" key="3">
    <source>
        <dbReference type="Proteomes" id="UP001287282"/>
    </source>
</evidence>
<feature type="non-terminal residue" evidence="2">
    <location>
        <position position="1"/>
    </location>
</feature>
<dbReference type="InterPro" id="IPR013785">
    <property type="entry name" value="Aldolase_TIM"/>
</dbReference>
<organism evidence="2 3">
    <name type="scientific">Alkalihalophilus lindianensis</name>
    <dbReference type="NCBI Taxonomy" id="1630542"/>
    <lineage>
        <taxon>Bacteria</taxon>
        <taxon>Bacillati</taxon>
        <taxon>Bacillota</taxon>
        <taxon>Bacilli</taxon>
        <taxon>Bacillales</taxon>
        <taxon>Bacillaceae</taxon>
        <taxon>Alkalihalophilus</taxon>
    </lineage>
</organism>
<comment type="caution">
    <text evidence="2">The sequence shown here is derived from an EMBL/GenBank/DDBJ whole genome shotgun (WGS) entry which is preliminary data.</text>
</comment>
<keyword evidence="3" id="KW-1185">Reference proteome</keyword>
<dbReference type="InterPro" id="IPR043797">
    <property type="entry name" value="MupG_N"/>
</dbReference>
<dbReference type="Proteomes" id="UP001287282">
    <property type="component" value="Unassembled WGS sequence"/>
</dbReference>
<gene>
    <name evidence="2" type="ORF">RYX56_23645</name>
</gene>
<evidence type="ECO:0000259" key="1">
    <source>
        <dbReference type="Pfam" id="PF19200"/>
    </source>
</evidence>
<dbReference type="SUPFAM" id="SSF51445">
    <property type="entry name" value="(Trans)glycosidases"/>
    <property type="match status" value="1"/>
</dbReference>